<dbReference type="PANTHER" id="PTHR32071:SF117">
    <property type="entry name" value="PTS-DEPENDENT DIHYDROXYACETONE KINASE OPERON REGULATORY PROTEIN-RELATED"/>
    <property type="match status" value="1"/>
</dbReference>
<dbReference type="InterPro" id="IPR002197">
    <property type="entry name" value="HTH_Fis"/>
</dbReference>
<dbReference type="PROSITE" id="PS00675">
    <property type="entry name" value="SIGMA54_INTERACT_1"/>
    <property type="match status" value="1"/>
</dbReference>
<evidence type="ECO:0000313" key="15">
    <source>
        <dbReference type="Proteomes" id="UP000605201"/>
    </source>
</evidence>
<dbReference type="GO" id="GO:0006355">
    <property type="term" value="P:regulation of DNA-templated transcription"/>
    <property type="evidence" value="ECO:0007669"/>
    <property type="project" value="InterPro"/>
</dbReference>
<evidence type="ECO:0000259" key="12">
    <source>
        <dbReference type="PROSITE" id="PS50045"/>
    </source>
</evidence>
<evidence type="ECO:0000256" key="11">
    <source>
        <dbReference type="PROSITE-ProRule" id="PRU00169"/>
    </source>
</evidence>
<keyword evidence="3 11" id="KW-0597">Phosphoprotein</keyword>
<dbReference type="InterPro" id="IPR009057">
    <property type="entry name" value="Homeodomain-like_sf"/>
</dbReference>
<dbReference type="PRINTS" id="PR01590">
    <property type="entry name" value="HTHFIS"/>
</dbReference>
<dbReference type="GO" id="GO:0043565">
    <property type="term" value="F:sequence-specific DNA binding"/>
    <property type="evidence" value="ECO:0007669"/>
    <property type="project" value="InterPro"/>
</dbReference>
<dbReference type="SMART" id="SM00382">
    <property type="entry name" value="AAA"/>
    <property type="match status" value="1"/>
</dbReference>
<protein>
    <submittedName>
        <fullName evidence="14">Sigma-54-dependent Fis family transcriptional regulator</fullName>
    </submittedName>
</protein>
<evidence type="ECO:0000256" key="6">
    <source>
        <dbReference type="ARBA" id="ARBA00023012"/>
    </source>
</evidence>
<dbReference type="InterPro" id="IPR025944">
    <property type="entry name" value="Sigma_54_int_dom_CS"/>
</dbReference>
<accession>A0A8J6TSZ7</accession>
<dbReference type="InterPro" id="IPR025662">
    <property type="entry name" value="Sigma_54_int_dom_ATP-bd_1"/>
</dbReference>
<dbReference type="CDD" id="cd00009">
    <property type="entry name" value="AAA"/>
    <property type="match status" value="1"/>
</dbReference>
<evidence type="ECO:0000259" key="13">
    <source>
        <dbReference type="PROSITE" id="PS50110"/>
    </source>
</evidence>
<dbReference type="Pfam" id="PF02954">
    <property type="entry name" value="HTH_8"/>
    <property type="match status" value="1"/>
</dbReference>
<dbReference type="Pfam" id="PF00072">
    <property type="entry name" value="Response_reg"/>
    <property type="match status" value="1"/>
</dbReference>
<evidence type="ECO:0000256" key="3">
    <source>
        <dbReference type="ARBA" id="ARBA00022553"/>
    </source>
</evidence>
<evidence type="ECO:0000256" key="8">
    <source>
        <dbReference type="ARBA" id="ARBA00023125"/>
    </source>
</evidence>
<evidence type="ECO:0000256" key="4">
    <source>
        <dbReference type="ARBA" id="ARBA00022741"/>
    </source>
</evidence>
<feature type="domain" description="Response regulatory" evidence="13">
    <location>
        <begin position="4"/>
        <end position="118"/>
    </location>
</feature>
<feature type="domain" description="Sigma-54 factor interaction" evidence="12">
    <location>
        <begin position="143"/>
        <end position="372"/>
    </location>
</feature>
<dbReference type="AlphaFoldDB" id="A0A8J6TSZ7"/>
<dbReference type="InterPro" id="IPR001789">
    <property type="entry name" value="Sig_transdc_resp-reg_receiver"/>
</dbReference>
<proteinExistence type="predicted"/>
<dbReference type="PROSITE" id="PS00688">
    <property type="entry name" value="SIGMA54_INTERACT_3"/>
    <property type="match status" value="1"/>
</dbReference>
<dbReference type="GO" id="GO:0000160">
    <property type="term" value="P:phosphorelay signal transduction system"/>
    <property type="evidence" value="ECO:0007669"/>
    <property type="project" value="UniProtKB-KW"/>
</dbReference>
<evidence type="ECO:0000256" key="1">
    <source>
        <dbReference type="ARBA" id="ARBA00004496"/>
    </source>
</evidence>
<dbReference type="Gene3D" id="3.40.50.2300">
    <property type="match status" value="1"/>
</dbReference>
<dbReference type="FunFam" id="3.40.50.300:FF:000006">
    <property type="entry name" value="DNA-binding transcriptional regulator NtrC"/>
    <property type="match status" value="1"/>
</dbReference>
<dbReference type="Gene3D" id="1.10.8.60">
    <property type="match status" value="1"/>
</dbReference>
<evidence type="ECO:0000256" key="2">
    <source>
        <dbReference type="ARBA" id="ARBA00022490"/>
    </source>
</evidence>
<dbReference type="InterPro" id="IPR027417">
    <property type="entry name" value="P-loop_NTPase"/>
</dbReference>
<dbReference type="InterPro" id="IPR025943">
    <property type="entry name" value="Sigma_54_int_dom_ATP-bd_2"/>
</dbReference>
<dbReference type="SUPFAM" id="SSF46689">
    <property type="entry name" value="Homeodomain-like"/>
    <property type="match status" value="1"/>
</dbReference>
<keyword evidence="7" id="KW-0805">Transcription regulation</keyword>
<evidence type="ECO:0000256" key="10">
    <source>
        <dbReference type="ARBA" id="ARBA00023163"/>
    </source>
</evidence>
<evidence type="ECO:0000256" key="5">
    <source>
        <dbReference type="ARBA" id="ARBA00022840"/>
    </source>
</evidence>
<dbReference type="PROSITE" id="PS00676">
    <property type="entry name" value="SIGMA54_INTERACT_2"/>
    <property type="match status" value="1"/>
</dbReference>
<dbReference type="Gene3D" id="3.40.50.300">
    <property type="entry name" value="P-loop containing nucleotide triphosphate hydrolases"/>
    <property type="match status" value="1"/>
</dbReference>
<dbReference type="InterPro" id="IPR002078">
    <property type="entry name" value="Sigma_54_int"/>
</dbReference>
<evidence type="ECO:0000313" key="14">
    <source>
        <dbReference type="EMBL" id="MBC8432740.1"/>
    </source>
</evidence>
<dbReference type="SMART" id="SM00448">
    <property type="entry name" value="REC"/>
    <property type="match status" value="1"/>
</dbReference>
<dbReference type="PROSITE" id="PS50045">
    <property type="entry name" value="SIGMA54_INTERACT_4"/>
    <property type="match status" value="1"/>
</dbReference>
<keyword evidence="10" id="KW-0804">Transcription</keyword>
<keyword evidence="8" id="KW-0238">DNA-binding</keyword>
<name>A0A8J6TSZ7_9BACT</name>
<dbReference type="InterPro" id="IPR058031">
    <property type="entry name" value="AAA_lid_NorR"/>
</dbReference>
<dbReference type="FunFam" id="3.40.50.2300:FF:000018">
    <property type="entry name" value="DNA-binding transcriptional regulator NtrC"/>
    <property type="match status" value="1"/>
</dbReference>
<dbReference type="GO" id="GO:0005737">
    <property type="term" value="C:cytoplasm"/>
    <property type="evidence" value="ECO:0007669"/>
    <property type="project" value="UniProtKB-SubCell"/>
</dbReference>
<dbReference type="PANTHER" id="PTHR32071">
    <property type="entry name" value="TRANSCRIPTIONAL REGULATORY PROTEIN"/>
    <property type="match status" value="1"/>
</dbReference>
<evidence type="ECO:0000256" key="9">
    <source>
        <dbReference type="ARBA" id="ARBA00023159"/>
    </source>
</evidence>
<dbReference type="Pfam" id="PF00158">
    <property type="entry name" value="Sigma54_activat"/>
    <property type="match status" value="1"/>
</dbReference>
<dbReference type="FunFam" id="1.10.8.60:FF:000014">
    <property type="entry name" value="DNA-binding transcriptional regulator NtrC"/>
    <property type="match status" value="1"/>
</dbReference>
<dbReference type="Proteomes" id="UP000605201">
    <property type="component" value="Unassembled WGS sequence"/>
</dbReference>
<comment type="caution">
    <text evidence="14">The sequence shown here is derived from an EMBL/GenBank/DDBJ whole genome shotgun (WGS) entry which is preliminary data.</text>
</comment>
<dbReference type="InterPro" id="IPR011006">
    <property type="entry name" value="CheY-like_superfamily"/>
</dbReference>
<dbReference type="SUPFAM" id="SSF52540">
    <property type="entry name" value="P-loop containing nucleoside triphosphate hydrolases"/>
    <property type="match status" value="1"/>
</dbReference>
<dbReference type="Pfam" id="PF25601">
    <property type="entry name" value="AAA_lid_14"/>
    <property type="match status" value="1"/>
</dbReference>
<sequence>MKPKILIVDDDSTHRKMLETVLSTDGYNIRQAEDGQAAIAAVEESFYDLILMDIRMNQIGGIEALKGIKEISPEIPIIMMTGYSSVSTAVDALKSGAYDYLTKPLDIDELKILVNNALHHHQLQQENIYLKERLEDRFDFSNIIGKSSEMGKLFETIALVAPSEATVLINGESGTGKELIANAIHQNSIRKEKPMIKVNCAALPETLLESELFGHEKGAFTGALKSRQGRFKLAHKGSIFLDEIGEMAPQTQAKILRVLQEREFEPVGSSNTIRVDTRVIAATNKNLKEEIKEGHFREDLFYRINVVSISVPPLRNRREDIPLLAIFFLKRYAEKNRRLIKGFTPRAIDVLMRYEWPGNIRELENMVERAVIMTRSDTITTAELSDTLQALDYEEQQSRIDLSPGRSLKDVEKEMILRTLEMAEGNRTHTAKILGISRRTLQLKLKEYGVN</sequence>
<keyword evidence="6" id="KW-0902">Two-component regulatory system</keyword>
<keyword evidence="4" id="KW-0547">Nucleotide-binding</keyword>
<dbReference type="Gene3D" id="1.10.10.60">
    <property type="entry name" value="Homeodomain-like"/>
    <property type="match status" value="1"/>
</dbReference>
<keyword evidence="2" id="KW-0963">Cytoplasm</keyword>
<evidence type="ECO:0000256" key="7">
    <source>
        <dbReference type="ARBA" id="ARBA00023015"/>
    </source>
</evidence>
<organism evidence="14 15">
    <name type="scientific">Candidatus Desulfatibia vada</name>
    <dbReference type="NCBI Taxonomy" id="2841696"/>
    <lineage>
        <taxon>Bacteria</taxon>
        <taxon>Pseudomonadati</taxon>
        <taxon>Thermodesulfobacteriota</taxon>
        <taxon>Desulfobacteria</taxon>
        <taxon>Desulfobacterales</taxon>
        <taxon>Desulfobacterales incertae sedis</taxon>
        <taxon>Candidatus Desulfatibia</taxon>
    </lineage>
</organism>
<dbReference type="GO" id="GO:0005524">
    <property type="term" value="F:ATP binding"/>
    <property type="evidence" value="ECO:0007669"/>
    <property type="project" value="UniProtKB-KW"/>
</dbReference>
<dbReference type="PROSITE" id="PS50110">
    <property type="entry name" value="RESPONSE_REGULATORY"/>
    <property type="match status" value="1"/>
</dbReference>
<keyword evidence="5" id="KW-0067">ATP-binding</keyword>
<dbReference type="InterPro" id="IPR003593">
    <property type="entry name" value="AAA+_ATPase"/>
</dbReference>
<gene>
    <name evidence="14" type="ORF">H8D96_12580</name>
</gene>
<dbReference type="EMBL" id="JACNIG010000245">
    <property type="protein sequence ID" value="MBC8432740.1"/>
    <property type="molecule type" value="Genomic_DNA"/>
</dbReference>
<reference evidence="14 15" key="1">
    <citation type="submission" date="2020-08" db="EMBL/GenBank/DDBJ databases">
        <title>Bridging the membrane lipid divide: bacteria of the FCB group superphylum have the potential to synthesize archaeal ether lipids.</title>
        <authorList>
            <person name="Villanueva L."/>
            <person name="Von Meijenfeldt F.A.B."/>
            <person name="Westbye A.B."/>
            <person name="Yadav S."/>
            <person name="Hopmans E.C."/>
            <person name="Dutilh B.E."/>
            <person name="Sinninghe Damste J.S."/>
        </authorList>
    </citation>
    <scope>NUCLEOTIDE SEQUENCE [LARGE SCALE GENOMIC DNA]</scope>
    <source>
        <strain evidence="14">NIOZ-UU17</strain>
    </source>
</reference>
<keyword evidence="9" id="KW-0010">Activator</keyword>
<dbReference type="SUPFAM" id="SSF52172">
    <property type="entry name" value="CheY-like"/>
    <property type="match status" value="1"/>
</dbReference>
<feature type="modified residue" description="4-aspartylphosphate" evidence="11">
    <location>
        <position position="53"/>
    </location>
</feature>
<comment type="subcellular location">
    <subcellularLocation>
        <location evidence="1">Cytoplasm</location>
    </subcellularLocation>
</comment>